<dbReference type="Pfam" id="PF13026">
    <property type="entry name" value="DUF3887"/>
    <property type="match status" value="1"/>
</dbReference>
<evidence type="ECO:0000313" key="3">
    <source>
        <dbReference type="EMBL" id="KAA2238628.1"/>
    </source>
</evidence>
<evidence type="ECO:0000313" key="4">
    <source>
        <dbReference type="Proteomes" id="UP000324611"/>
    </source>
</evidence>
<feature type="signal peptide" evidence="1">
    <location>
        <begin position="1"/>
        <end position="21"/>
    </location>
</feature>
<sequence length="135" mass="14740">MKKLNILLSLCLLLCVSAVHAQSSNDTTTAKTFLMLQQTGQFEKAHALLDTLATKTVSAAQLKKAWEEQLVARHGKFIAAHFTSQKEELGYNAVYEKCTFEKNVVDLRVVFSKSHKILGYVVAGITPVAGSGTAK</sequence>
<evidence type="ECO:0000256" key="1">
    <source>
        <dbReference type="SAM" id="SignalP"/>
    </source>
</evidence>
<proteinExistence type="predicted"/>
<reference evidence="3 4" key="2">
    <citation type="submission" date="2019-09" db="EMBL/GenBank/DDBJ databases">
        <authorList>
            <person name="Jin C."/>
        </authorList>
    </citation>
    <scope>NUCLEOTIDE SEQUENCE [LARGE SCALE GENOMIC DNA]</scope>
    <source>
        <strain evidence="3 4">BN140078</strain>
    </source>
</reference>
<dbReference type="EMBL" id="VUOC01000004">
    <property type="protein sequence ID" value="KAA2238628.1"/>
    <property type="molecule type" value="Genomic_DNA"/>
</dbReference>
<feature type="chain" id="PRO_5022867929" evidence="1">
    <location>
        <begin position="22"/>
        <end position="135"/>
    </location>
</feature>
<dbReference type="Proteomes" id="UP000324611">
    <property type="component" value="Unassembled WGS sequence"/>
</dbReference>
<dbReference type="Gene3D" id="3.10.450.590">
    <property type="match status" value="1"/>
</dbReference>
<keyword evidence="4" id="KW-1185">Reference proteome</keyword>
<dbReference type="InterPro" id="IPR024981">
    <property type="entry name" value="DUF3887"/>
</dbReference>
<protein>
    <submittedName>
        <fullName evidence="3">DUF3887 domain-containing protein</fullName>
    </submittedName>
</protein>
<feature type="domain" description="DUF3887" evidence="2">
    <location>
        <begin position="31"/>
        <end position="119"/>
    </location>
</feature>
<evidence type="ECO:0000259" key="2">
    <source>
        <dbReference type="Pfam" id="PF13026"/>
    </source>
</evidence>
<keyword evidence="1" id="KW-0732">Signal</keyword>
<accession>A0A5B2VIY5</accession>
<organism evidence="3 4">
    <name type="scientific">Chitinophaga agrisoli</name>
    <dbReference type="NCBI Taxonomy" id="2607653"/>
    <lineage>
        <taxon>Bacteria</taxon>
        <taxon>Pseudomonadati</taxon>
        <taxon>Bacteroidota</taxon>
        <taxon>Chitinophagia</taxon>
        <taxon>Chitinophagales</taxon>
        <taxon>Chitinophagaceae</taxon>
        <taxon>Chitinophaga</taxon>
    </lineage>
</organism>
<gene>
    <name evidence="3" type="ORF">F0L74_20605</name>
</gene>
<dbReference type="RefSeq" id="WP_149839807.1">
    <property type="nucleotide sequence ID" value="NZ_VUOC01000004.1"/>
</dbReference>
<name>A0A5B2VIY5_9BACT</name>
<dbReference type="AlphaFoldDB" id="A0A5B2VIY5"/>
<comment type="caution">
    <text evidence="3">The sequence shown here is derived from an EMBL/GenBank/DDBJ whole genome shotgun (WGS) entry which is preliminary data.</text>
</comment>
<reference evidence="3 4" key="1">
    <citation type="submission" date="2019-09" db="EMBL/GenBank/DDBJ databases">
        <title>Chitinophaga ginsengihumi sp. nov., isolated from soil of ginseng rhizosphere.</title>
        <authorList>
            <person name="Lee J."/>
        </authorList>
    </citation>
    <scope>NUCLEOTIDE SEQUENCE [LARGE SCALE GENOMIC DNA]</scope>
    <source>
        <strain evidence="3 4">BN140078</strain>
    </source>
</reference>